<evidence type="ECO:0000313" key="2">
    <source>
        <dbReference type="EMBL" id="GFE19459.1"/>
    </source>
</evidence>
<dbReference type="AlphaFoldDB" id="A0A640T6U3"/>
<organism evidence="2 3">
    <name type="scientific">Streptomyces glebosus</name>
    <dbReference type="NCBI Taxonomy" id="249580"/>
    <lineage>
        <taxon>Bacteria</taxon>
        <taxon>Bacillati</taxon>
        <taxon>Actinomycetota</taxon>
        <taxon>Actinomycetes</taxon>
        <taxon>Kitasatosporales</taxon>
        <taxon>Streptomycetaceae</taxon>
        <taxon>Streptomyces</taxon>
    </lineage>
</organism>
<dbReference type="EMBL" id="BLIO01000001">
    <property type="protein sequence ID" value="GFE19459.1"/>
    <property type="molecule type" value="Genomic_DNA"/>
</dbReference>
<proteinExistence type="predicted"/>
<name>A0A640T6U3_9ACTN</name>
<feature type="region of interest" description="Disordered" evidence="1">
    <location>
        <begin position="1"/>
        <end position="50"/>
    </location>
</feature>
<sequence>MLGDTVGPCPVVGLADGTPSRTSSRDEVPGRNEPTVPARGRSPQAEPHRSLAIGPLACRVGAPWSTMAIKVPSCGNAADRPALAEPERAVRRARAWSCPERPRVIAAAVRTLSVRAVAAGESVQS</sequence>
<protein>
    <submittedName>
        <fullName evidence="2">Uncharacterized protein</fullName>
    </submittedName>
</protein>
<accession>A0A640T6U3</accession>
<comment type="caution">
    <text evidence="2">The sequence shown here is derived from an EMBL/GenBank/DDBJ whole genome shotgun (WGS) entry which is preliminary data.</text>
</comment>
<evidence type="ECO:0000313" key="3">
    <source>
        <dbReference type="Proteomes" id="UP000430079"/>
    </source>
</evidence>
<keyword evidence="3" id="KW-1185">Reference proteome</keyword>
<gene>
    <name evidence="2" type="ORF">Sgleb_75060</name>
</gene>
<dbReference type="Proteomes" id="UP000430079">
    <property type="component" value="Unassembled WGS sequence"/>
</dbReference>
<reference evidence="2 3" key="1">
    <citation type="submission" date="2019-12" db="EMBL/GenBank/DDBJ databases">
        <title>Whole genome shotgun sequence of Streptomyces hygroscopicus subsp. glebosus NBRC 13786.</title>
        <authorList>
            <person name="Ichikawa N."/>
            <person name="Kimura A."/>
            <person name="Kitahashi Y."/>
            <person name="Komaki H."/>
            <person name="Tamura T."/>
        </authorList>
    </citation>
    <scope>NUCLEOTIDE SEQUENCE [LARGE SCALE GENOMIC DNA]</scope>
    <source>
        <strain evidence="2 3">NBRC 13786</strain>
    </source>
</reference>
<evidence type="ECO:0000256" key="1">
    <source>
        <dbReference type="SAM" id="MobiDB-lite"/>
    </source>
</evidence>